<evidence type="ECO:0000256" key="7">
    <source>
        <dbReference type="PIRSR" id="PIRSR600715-1"/>
    </source>
</evidence>
<dbReference type="eggNOG" id="COG0472">
    <property type="taxonomic scope" value="Bacteria"/>
</dbReference>
<evidence type="ECO:0000256" key="3">
    <source>
        <dbReference type="ARBA" id="ARBA00022679"/>
    </source>
</evidence>
<feature type="transmembrane region" description="Helical" evidence="8">
    <location>
        <begin position="167"/>
        <end position="189"/>
    </location>
</feature>
<keyword evidence="2" id="KW-1003">Cell membrane</keyword>
<comment type="subcellular location">
    <subcellularLocation>
        <location evidence="1">Cell membrane</location>
        <topology evidence="1">Multi-pass membrane protein</topology>
    </subcellularLocation>
</comment>
<feature type="transmembrane region" description="Helical" evidence="8">
    <location>
        <begin position="264"/>
        <end position="282"/>
    </location>
</feature>
<dbReference type="GO" id="GO:0044038">
    <property type="term" value="P:cell wall macromolecule biosynthetic process"/>
    <property type="evidence" value="ECO:0007669"/>
    <property type="project" value="TreeGrafter"/>
</dbReference>
<protein>
    <submittedName>
        <fullName evidence="9">Methicillin resistance protein</fullName>
    </submittedName>
</protein>
<organism evidence="9 10">
    <name type="scientific">Thermotoga neapolitana (strain ATCC 49049 / DSM 4359 / NBRC 107923 / NS-E)</name>
    <dbReference type="NCBI Taxonomy" id="309803"/>
    <lineage>
        <taxon>Bacteria</taxon>
        <taxon>Thermotogati</taxon>
        <taxon>Thermotogota</taxon>
        <taxon>Thermotogae</taxon>
        <taxon>Thermotogales</taxon>
        <taxon>Thermotogaceae</taxon>
        <taxon>Thermotoga</taxon>
    </lineage>
</organism>
<dbReference type="Pfam" id="PF00953">
    <property type="entry name" value="Glycos_transf_4"/>
    <property type="match status" value="1"/>
</dbReference>
<sequence length="291" mass="32522">MTEFLTSFLLTCVLAYFGKKTGFLDRPSSRKTHRKAVPPVGGIALFLTLLMFERDNPVFLYSTPMFVLGLFDDLFDLSYRLKLIVTGLVSLWFVVSASTGTFIFGLEVHPVFLLVWLVGMMNAFNVIDGLDGLLGGISVVSSFLIGEKSLAFSLLGFLPMNLPPAKVFLGNNGAFFVGAFLSMSTVKFFHGDVGFATLFLGLPFYEIVFSFLRRVISGRNPFSADELHTHHVFSRRMGKWHALIVLVAFSSFCNLLGLAEKFHVLFLFLFLCSVLFLSYSMFQSSDRNLDL</sequence>
<dbReference type="InterPro" id="IPR000715">
    <property type="entry name" value="Glycosyl_transferase_4"/>
</dbReference>
<feature type="transmembrane region" description="Helical" evidence="8">
    <location>
        <begin position="133"/>
        <end position="155"/>
    </location>
</feature>
<dbReference type="PROSITE" id="PS01348">
    <property type="entry name" value="MRAY_2"/>
    <property type="match status" value="1"/>
</dbReference>
<feature type="transmembrane region" description="Helical" evidence="8">
    <location>
        <begin position="240"/>
        <end position="258"/>
    </location>
</feature>
<dbReference type="HOGENOM" id="CLU_990215_0_0_0"/>
<name>B9K8M5_THENN</name>
<dbReference type="AlphaFoldDB" id="B9K8M5"/>
<evidence type="ECO:0000256" key="6">
    <source>
        <dbReference type="ARBA" id="ARBA00023136"/>
    </source>
</evidence>
<evidence type="ECO:0000256" key="8">
    <source>
        <dbReference type="SAM" id="Phobius"/>
    </source>
</evidence>
<dbReference type="PANTHER" id="PTHR22926">
    <property type="entry name" value="PHOSPHO-N-ACETYLMURAMOYL-PENTAPEPTIDE-TRANSFERASE"/>
    <property type="match status" value="1"/>
</dbReference>
<keyword evidence="4 8" id="KW-0812">Transmembrane</keyword>
<keyword evidence="10" id="KW-1185">Reference proteome</keyword>
<feature type="transmembrane region" description="Helical" evidence="8">
    <location>
        <begin position="83"/>
        <end position="104"/>
    </location>
</feature>
<gene>
    <name evidence="9" type="ordered locus">CTN_1132</name>
</gene>
<feature type="binding site" evidence="7">
    <location>
        <position position="125"/>
    </location>
    <ligand>
        <name>Mg(2+)</name>
        <dbReference type="ChEBI" id="CHEBI:18420"/>
    </ligand>
</feature>
<accession>B9K8M5</accession>
<evidence type="ECO:0000313" key="10">
    <source>
        <dbReference type="Proteomes" id="UP000000445"/>
    </source>
</evidence>
<evidence type="ECO:0000256" key="4">
    <source>
        <dbReference type="ARBA" id="ARBA00022692"/>
    </source>
</evidence>
<dbReference type="GO" id="GO:0005886">
    <property type="term" value="C:plasma membrane"/>
    <property type="evidence" value="ECO:0007669"/>
    <property type="project" value="UniProtKB-SubCell"/>
</dbReference>
<feature type="transmembrane region" description="Helical" evidence="8">
    <location>
        <begin position="36"/>
        <end position="52"/>
    </location>
</feature>
<dbReference type="GO" id="GO:0046872">
    <property type="term" value="F:metal ion binding"/>
    <property type="evidence" value="ECO:0007669"/>
    <property type="project" value="UniProtKB-KW"/>
</dbReference>
<keyword evidence="5 8" id="KW-1133">Transmembrane helix</keyword>
<proteinExistence type="predicted"/>
<dbReference type="Proteomes" id="UP000000445">
    <property type="component" value="Chromosome"/>
</dbReference>
<evidence type="ECO:0000313" key="9">
    <source>
        <dbReference type="EMBL" id="ACM23308.1"/>
    </source>
</evidence>
<feature type="transmembrane region" description="Helical" evidence="8">
    <location>
        <begin position="111"/>
        <end position="127"/>
    </location>
</feature>
<evidence type="ECO:0000256" key="1">
    <source>
        <dbReference type="ARBA" id="ARBA00004651"/>
    </source>
</evidence>
<evidence type="ECO:0000256" key="2">
    <source>
        <dbReference type="ARBA" id="ARBA00022475"/>
    </source>
</evidence>
<keyword evidence="7" id="KW-0479">Metal-binding</keyword>
<dbReference type="KEGG" id="tna:CTN_1132"/>
<feature type="transmembrane region" description="Helical" evidence="8">
    <location>
        <begin position="195"/>
        <end position="212"/>
    </location>
</feature>
<dbReference type="EMBL" id="CP000916">
    <property type="protein sequence ID" value="ACM23308.1"/>
    <property type="molecule type" value="Genomic_DNA"/>
</dbReference>
<keyword evidence="3" id="KW-0808">Transferase</keyword>
<dbReference type="GO" id="GO:0016780">
    <property type="term" value="F:phosphotransferase activity, for other substituted phosphate groups"/>
    <property type="evidence" value="ECO:0007669"/>
    <property type="project" value="InterPro"/>
</dbReference>
<evidence type="ECO:0000256" key="5">
    <source>
        <dbReference type="ARBA" id="ARBA00022989"/>
    </source>
</evidence>
<reference evidence="9 10" key="1">
    <citation type="journal article" date="2009" name="Biosci. Biotechnol. Biochem.">
        <title>WeGAS: a web-based microbial genome annotation system.</title>
        <authorList>
            <person name="Lee D."/>
            <person name="Seo H."/>
            <person name="Park C."/>
            <person name="Park K."/>
        </authorList>
    </citation>
    <scope>NUCLEOTIDE SEQUENCE [LARGE SCALE GENOMIC DNA]</scope>
    <source>
        <strain evidence="10">ATCC 49049 / DSM 4359 / NBRC 107923 / NS-E</strain>
    </source>
</reference>
<dbReference type="RefSeq" id="WP_015919623.1">
    <property type="nucleotide sequence ID" value="NC_011978.1"/>
</dbReference>
<dbReference type="STRING" id="309803.CTN_1132"/>
<dbReference type="CDD" id="cd06853">
    <property type="entry name" value="GT_WecA_like"/>
    <property type="match status" value="1"/>
</dbReference>
<keyword evidence="7" id="KW-0460">Magnesium</keyword>
<dbReference type="InterPro" id="IPR018480">
    <property type="entry name" value="PNAcMuramoyl-5peptid_Trfase_CS"/>
</dbReference>
<dbReference type="PANTHER" id="PTHR22926:SF3">
    <property type="entry name" value="UNDECAPRENYL-PHOSPHATE ALPHA-N-ACETYLGLUCOSAMINYL 1-PHOSPHATE TRANSFERASE"/>
    <property type="match status" value="1"/>
</dbReference>
<dbReference type="GO" id="GO:0009103">
    <property type="term" value="P:lipopolysaccharide biosynthetic process"/>
    <property type="evidence" value="ECO:0007669"/>
    <property type="project" value="TreeGrafter"/>
</dbReference>
<comment type="cofactor">
    <cofactor evidence="7">
        <name>Mg(2+)</name>
        <dbReference type="ChEBI" id="CHEBI:18420"/>
    </cofactor>
</comment>
<keyword evidence="6 8" id="KW-0472">Membrane</keyword>
<dbReference type="GO" id="GO:0071555">
    <property type="term" value="P:cell wall organization"/>
    <property type="evidence" value="ECO:0007669"/>
    <property type="project" value="TreeGrafter"/>
</dbReference>